<accession>A0A371EX04</accession>
<keyword evidence="2" id="KW-1185">Reference proteome</keyword>
<evidence type="ECO:0000313" key="2">
    <source>
        <dbReference type="Proteomes" id="UP000257109"/>
    </source>
</evidence>
<sequence length="60" mass="7122">MAKEILKDIKQYLLLKGTNNNIWLIMIKNEQIMSFAVKEQEEKVLKLKKVLYDLKQALKT</sequence>
<dbReference type="Proteomes" id="UP000257109">
    <property type="component" value="Unassembled WGS sequence"/>
</dbReference>
<dbReference type="AlphaFoldDB" id="A0A371EX04"/>
<reference evidence="1" key="1">
    <citation type="submission" date="2018-05" db="EMBL/GenBank/DDBJ databases">
        <title>Draft genome of Mucuna pruriens seed.</title>
        <authorList>
            <person name="Nnadi N.E."/>
            <person name="Vos R."/>
            <person name="Hasami M.H."/>
            <person name="Devisetty U.K."/>
            <person name="Aguiy J.C."/>
        </authorList>
    </citation>
    <scope>NUCLEOTIDE SEQUENCE [LARGE SCALE GENOMIC DNA]</scope>
    <source>
        <strain evidence="1">JCA_2017</strain>
    </source>
</reference>
<protein>
    <submittedName>
        <fullName evidence="1">Uncharacterized protein</fullName>
    </submittedName>
</protein>
<gene>
    <name evidence="1" type="ORF">CR513_50157</name>
</gene>
<feature type="non-terminal residue" evidence="1">
    <location>
        <position position="1"/>
    </location>
</feature>
<comment type="caution">
    <text evidence="1">The sequence shown here is derived from an EMBL/GenBank/DDBJ whole genome shotgun (WGS) entry which is preliminary data.</text>
</comment>
<proteinExistence type="predicted"/>
<evidence type="ECO:0000313" key="1">
    <source>
        <dbReference type="EMBL" id="RDX70590.1"/>
    </source>
</evidence>
<organism evidence="1 2">
    <name type="scientific">Mucuna pruriens</name>
    <name type="common">Velvet bean</name>
    <name type="synonym">Dolichos pruriens</name>
    <dbReference type="NCBI Taxonomy" id="157652"/>
    <lineage>
        <taxon>Eukaryota</taxon>
        <taxon>Viridiplantae</taxon>
        <taxon>Streptophyta</taxon>
        <taxon>Embryophyta</taxon>
        <taxon>Tracheophyta</taxon>
        <taxon>Spermatophyta</taxon>
        <taxon>Magnoliopsida</taxon>
        <taxon>eudicotyledons</taxon>
        <taxon>Gunneridae</taxon>
        <taxon>Pentapetalae</taxon>
        <taxon>rosids</taxon>
        <taxon>fabids</taxon>
        <taxon>Fabales</taxon>
        <taxon>Fabaceae</taxon>
        <taxon>Papilionoideae</taxon>
        <taxon>50 kb inversion clade</taxon>
        <taxon>NPAAA clade</taxon>
        <taxon>indigoferoid/millettioid clade</taxon>
        <taxon>Phaseoleae</taxon>
        <taxon>Mucuna</taxon>
    </lineage>
</organism>
<name>A0A371EX04_MUCPR</name>
<dbReference type="EMBL" id="QJKJ01011647">
    <property type="protein sequence ID" value="RDX70590.1"/>
    <property type="molecule type" value="Genomic_DNA"/>
</dbReference>